<protein>
    <submittedName>
        <fullName evidence="2">Uncharacterized protein</fullName>
    </submittedName>
</protein>
<dbReference type="EMBL" id="JAELVF020000005">
    <property type="protein sequence ID" value="MBU7600912.1"/>
    <property type="molecule type" value="Genomic_DNA"/>
</dbReference>
<sequence length="100" mass="10087">MTECEVVVRRFAEVDAAITATDAAPAPPGEAVDSTDANLTDEDVAAARAGMARALTATVDHAGPPAGDLAARPRAGVAAREVDTADPADPGVCGVRHPER</sequence>
<accession>A0A949JK29</accession>
<proteinExistence type="predicted"/>
<comment type="caution">
    <text evidence="2">The sequence shown here is derived from an EMBL/GenBank/DDBJ whole genome shotgun (WGS) entry which is preliminary data.</text>
</comment>
<evidence type="ECO:0000256" key="1">
    <source>
        <dbReference type="SAM" id="MobiDB-lite"/>
    </source>
</evidence>
<organism evidence="2 3">
    <name type="scientific">Streptomyces tardus</name>
    <dbReference type="NCBI Taxonomy" id="2780544"/>
    <lineage>
        <taxon>Bacteria</taxon>
        <taxon>Bacillati</taxon>
        <taxon>Actinomycetota</taxon>
        <taxon>Actinomycetes</taxon>
        <taxon>Kitasatosporales</taxon>
        <taxon>Streptomycetaceae</taxon>
        <taxon>Streptomyces</taxon>
    </lineage>
</organism>
<reference evidence="2" key="1">
    <citation type="submission" date="2021-06" db="EMBL/GenBank/DDBJ databases">
        <title>Sequencing of actinobacteria type strains.</title>
        <authorList>
            <person name="Nguyen G.-S."/>
            <person name="Wentzel A."/>
        </authorList>
    </citation>
    <scope>NUCLEOTIDE SEQUENCE</scope>
    <source>
        <strain evidence="2">P38-E01</strain>
    </source>
</reference>
<gene>
    <name evidence="2" type="ORF">JGS22_025645</name>
</gene>
<keyword evidence="3" id="KW-1185">Reference proteome</keyword>
<dbReference type="Proteomes" id="UP000694501">
    <property type="component" value="Unassembled WGS sequence"/>
</dbReference>
<evidence type="ECO:0000313" key="2">
    <source>
        <dbReference type="EMBL" id="MBU7600912.1"/>
    </source>
</evidence>
<name>A0A949JK29_9ACTN</name>
<dbReference type="AlphaFoldDB" id="A0A949JK29"/>
<feature type="region of interest" description="Disordered" evidence="1">
    <location>
        <begin position="80"/>
        <end position="100"/>
    </location>
</feature>
<evidence type="ECO:0000313" key="3">
    <source>
        <dbReference type="Proteomes" id="UP000694501"/>
    </source>
</evidence>
<dbReference type="RefSeq" id="WP_211038997.1">
    <property type="nucleotide sequence ID" value="NZ_JAELVF020000005.1"/>
</dbReference>